<dbReference type="Proteomes" id="UP000290288">
    <property type="component" value="Unassembled WGS sequence"/>
</dbReference>
<dbReference type="OrthoDB" id="2687259at2759"/>
<name>A0A4Q2DL43_9AGAR</name>
<sequence length="756" mass="87010">MGEPEDRLVRIETARLDDQSKQNAVKSARHLIYKNNLAVTNNRVEDLLSEGSLLPIDNAFSARLAKFSFNMFSMLVVDLMHEVDLGVWKSLFIQLLRLLEATDKGLLTILDVRYRSMPTFGADTIRRFTSNASEMKQLAARDFEDLLQCAIPAFEGLLPEPHNGQVISLLYVLAKWHSLAKLRIHTDHTVNLLDEMTTALGSQFRLFEKGICLAIKTKELPREYQARKRREARRKATVAQKNGNKRRKLNPSHTLPTESSELPTPEAPELEQGNDPGLSSGRKEKSFNLKTYKFHSLGDVAACIRTFGTTDSYSTQTPEGLHRCPKSHYKRTSKKNVSRQLSRIQMRQMRIQRLRKQLYPASDEGFSEDCEHEAHYFIGKSQNQPICLPEFLRTKRDDPVTKDFMSKLRAHLLPRILQQLLQEAENPNAPAESTYNVTLLRSLVQAHNLPTDQMDTTLQKSDMDRILIHSDRIYNHNIFHINYTRYDVRRDVDIINPKTSRRDLMCLRELEKEELADVAHRFVYSRVLGIYHVNIIYRGRGAFDLRKRRFDFLWIRRYQALDSTSSADSLDRLELIPLANKDAVGFLDPAHVLRSCHIIPRFSLGQRYFGAHTSRIASKLAKDQDDWKEYYANRFVDRDMSMRYLWGLGIGHRYAHSDAPKVKPAPIQRSPTPACALPLPEHPTSSGNAKQQAEALADAVLQSHFVEDPSPDLEPASQEHEYALEDVEREDQDWYSDEEEENIGHRVQEPESEPDD</sequence>
<dbReference type="STRING" id="2316362.A0A4Q2DL43"/>
<evidence type="ECO:0000256" key="1">
    <source>
        <dbReference type="SAM" id="MobiDB-lite"/>
    </source>
</evidence>
<protein>
    <submittedName>
        <fullName evidence="2">Uncharacterized protein</fullName>
    </submittedName>
</protein>
<feature type="compositionally biased region" description="Basic residues" evidence="1">
    <location>
        <begin position="227"/>
        <end position="236"/>
    </location>
</feature>
<proteinExistence type="predicted"/>
<feature type="region of interest" description="Disordered" evidence="1">
    <location>
        <begin position="224"/>
        <end position="283"/>
    </location>
</feature>
<accession>A0A4Q2DL43</accession>
<keyword evidence="3" id="KW-1185">Reference proteome</keyword>
<feature type="region of interest" description="Disordered" evidence="1">
    <location>
        <begin position="660"/>
        <end position="756"/>
    </location>
</feature>
<comment type="caution">
    <text evidence="2">The sequence shown here is derived from an EMBL/GenBank/DDBJ whole genome shotgun (WGS) entry which is preliminary data.</text>
</comment>
<feature type="compositionally biased region" description="Acidic residues" evidence="1">
    <location>
        <begin position="724"/>
        <end position="741"/>
    </location>
</feature>
<gene>
    <name evidence="2" type="ORF">EST38_g6369</name>
</gene>
<feature type="compositionally biased region" description="Polar residues" evidence="1">
    <location>
        <begin position="251"/>
        <end position="262"/>
    </location>
</feature>
<reference evidence="2 3" key="1">
    <citation type="submission" date="2019-01" db="EMBL/GenBank/DDBJ databases">
        <title>Draft genome sequence of Psathyrella aberdarensis IHI B618.</title>
        <authorList>
            <person name="Buettner E."/>
            <person name="Kellner H."/>
        </authorList>
    </citation>
    <scope>NUCLEOTIDE SEQUENCE [LARGE SCALE GENOMIC DNA]</scope>
    <source>
        <strain evidence="2 3">IHI B618</strain>
    </source>
</reference>
<dbReference type="AlphaFoldDB" id="A0A4Q2DL43"/>
<evidence type="ECO:0000313" key="2">
    <source>
        <dbReference type="EMBL" id="RXW19475.1"/>
    </source>
</evidence>
<evidence type="ECO:0000313" key="3">
    <source>
        <dbReference type="Proteomes" id="UP000290288"/>
    </source>
</evidence>
<dbReference type="EMBL" id="SDEE01000199">
    <property type="protein sequence ID" value="RXW19475.1"/>
    <property type="molecule type" value="Genomic_DNA"/>
</dbReference>
<organism evidence="2 3">
    <name type="scientific">Candolleomyces aberdarensis</name>
    <dbReference type="NCBI Taxonomy" id="2316362"/>
    <lineage>
        <taxon>Eukaryota</taxon>
        <taxon>Fungi</taxon>
        <taxon>Dikarya</taxon>
        <taxon>Basidiomycota</taxon>
        <taxon>Agaricomycotina</taxon>
        <taxon>Agaricomycetes</taxon>
        <taxon>Agaricomycetidae</taxon>
        <taxon>Agaricales</taxon>
        <taxon>Agaricineae</taxon>
        <taxon>Psathyrellaceae</taxon>
        <taxon>Candolleomyces</taxon>
    </lineage>
</organism>